<dbReference type="CDD" id="cd16377">
    <property type="entry name" value="23S_rRNA_IVP_like"/>
    <property type="match status" value="1"/>
</dbReference>
<dbReference type="SUPFAM" id="SSF158446">
    <property type="entry name" value="IVS-encoded protein-like"/>
    <property type="match status" value="1"/>
</dbReference>
<evidence type="ECO:0000313" key="1">
    <source>
        <dbReference type="EMBL" id="KDS54876.1"/>
    </source>
</evidence>
<dbReference type="PANTHER" id="PTHR38471:SF2">
    <property type="entry name" value="FOUR HELIX BUNDLE PROTEIN"/>
    <property type="match status" value="1"/>
</dbReference>
<accession>A0A069SLN3</accession>
<dbReference type="Gene3D" id="1.20.1440.60">
    <property type="entry name" value="23S rRNA-intervening sequence"/>
    <property type="match status" value="1"/>
</dbReference>
<dbReference type="Proteomes" id="UP000027661">
    <property type="component" value="Unassembled WGS sequence"/>
</dbReference>
<sequence>MKSQSFEQLIVWQKAHSYVLAIYKITKQYPKEELFCLVNQMRRAAASITANIAEGYAKISSKDKLRFYNISQGSLEETRNFIILSKDLGYITLQDKEQLGIQAAEISRLLNAYCIALLKNVSPPTT</sequence>
<name>A0A069SLN3_PHOVU</name>
<gene>
    <name evidence="1" type="ORF">M099_1559</name>
</gene>
<dbReference type="Pfam" id="PF05635">
    <property type="entry name" value="23S_rRNA_IVP"/>
    <property type="match status" value="1"/>
</dbReference>
<organism evidence="1 2">
    <name type="scientific">Phocaeicola vulgatus str. 3975 RP4</name>
    <dbReference type="NCBI Taxonomy" id="1339352"/>
    <lineage>
        <taxon>Bacteria</taxon>
        <taxon>Pseudomonadati</taxon>
        <taxon>Bacteroidota</taxon>
        <taxon>Bacteroidia</taxon>
        <taxon>Bacteroidales</taxon>
        <taxon>Bacteroidaceae</taxon>
        <taxon>Phocaeicola</taxon>
    </lineage>
</organism>
<reference evidence="1 2" key="1">
    <citation type="submission" date="2014-04" db="EMBL/GenBank/DDBJ databases">
        <authorList>
            <person name="Sears C."/>
            <person name="Carroll K."/>
            <person name="Sack B.R."/>
            <person name="Qadri F."/>
            <person name="Myers L.L."/>
            <person name="Chung G.-T."/>
            <person name="Escheverria P."/>
            <person name="Fraser C.M."/>
            <person name="Sadzewicz L."/>
            <person name="Shefchek K.A."/>
            <person name="Tallon L."/>
            <person name="Das S.P."/>
            <person name="Daugherty S."/>
            <person name="Mongodin E.F."/>
        </authorList>
    </citation>
    <scope>NUCLEOTIDE SEQUENCE [LARGE SCALE GENOMIC DNA]</scope>
    <source>
        <strain evidence="1 2">3975 RP4</strain>
    </source>
</reference>
<dbReference type="AlphaFoldDB" id="A0A069SLN3"/>
<dbReference type="RefSeq" id="WP_005840639.1">
    <property type="nucleotide sequence ID" value="NZ_JNHM01000019.1"/>
</dbReference>
<dbReference type="PATRIC" id="fig|1339352.3.peg.1511"/>
<dbReference type="InterPro" id="IPR036583">
    <property type="entry name" value="23S_rRNA_IVS_sf"/>
</dbReference>
<comment type="caution">
    <text evidence="1">The sequence shown here is derived from an EMBL/GenBank/DDBJ whole genome shotgun (WGS) entry which is preliminary data.</text>
</comment>
<dbReference type="PANTHER" id="PTHR38471">
    <property type="entry name" value="FOUR HELIX BUNDLE PROTEIN"/>
    <property type="match status" value="1"/>
</dbReference>
<dbReference type="GeneID" id="60061767"/>
<evidence type="ECO:0000313" key="2">
    <source>
        <dbReference type="Proteomes" id="UP000027661"/>
    </source>
</evidence>
<dbReference type="EMBL" id="JNHM01000019">
    <property type="protein sequence ID" value="KDS54876.1"/>
    <property type="molecule type" value="Genomic_DNA"/>
</dbReference>
<protein>
    <submittedName>
        <fullName evidence="1">Four helix bundle family protein</fullName>
    </submittedName>
</protein>
<dbReference type="InterPro" id="IPR012657">
    <property type="entry name" value="23S_rRNA-intervening_sequence"/>
</dbReference>
<proteinExistence type="predicted"/>
<dbReference type="NCBIfam" id="TIGR02436">
    <property type="entry name" value="four helix bundle protein"/>
    <property type="match status" value="1"/>
</dbReference>